<dbReference type="PANTHER" id="PTHR47619:SF1">
    <property type="entry name" value="EXODEOXYRIBONUCLEASE WALJ"/>
    <property type="match status" value="1"/>
</dbReference>
<accession>A0A6J4JXI7</accession>
<dbReference type="Gene3D" id="3.60.15.10">
    <property type="entry name" value="Ribonuclease Z/Hydroxyacylglutathione hydrolase-like"/>
    <property type="match status" value="1"/>
</dbReference>
<protein>
    <recommendedName>
        <fullName evidence="2">MBL fold metallo-hydrolase</fullName>
    </recommendedName>
</protein>
<proteinExistence type="predicted"/>
<gene>
    <name evidence="1" type="ORF">AVDCRST_MAG93-3837</name>
</gene>
<dbReference type="EMBL" id="CADCTR010001307">
    <property type="protein sequence ID" value="CAA9290271.1"/>
    <property type="molecule type" value="Genomic_DNA"/>
</dbReference>
<dbReference type="AlphaFoldDB" id="A0A6J4JXI7"/>
<name>A0A6J4JXI7_9CHLR</name>
<evidence type="ECO:0008006" key="2">
    <source>
        <dbReference type="Google" id="ProtNLM"/>
    </source>
</evidence>
<dbReference type="InterPro" id="IPR036866">
    <property type="entry name" value="RibonucZ/Hydroxyglut_hydro"/>
</dbReference>
<dbReference type="PANTHER" id="PTHR47619">
    <property type="entry name" value="METALLO-HYDROLASE YYCJ-RELATED"/>
    <property type="match status" value="1"/>
</dbReference>
<reference evidence="1" key="1">
    <citation type="submission" date="2020-02" db="EMBL/GenBank/DDBJ databases">
        <authorList>
            <person name="Meier V. D."/>
        </authorList>
    </citation>
    <scope>NUCLEOTIDE SEQUENCE</scope>
    <source>
        <strain evidence="1">AVDCRST_MAG93</strain>
    </source>
</reference>
<dbReference type="SUPFAM" id="SSF56281">
    <property type="entry name" value="Metallo-hydrolase/oxidoreductase"/>
    <property type="match status" value="1"/>
</dbReference>
<evidence type="ECO:0000313" key="1">
    <source>
        <dbReference type="EMBL" id="CAA9290271.1"/>
    </source>
</evidence>
<organism evidence="1">
    <name type="scientific">uncultured Chloroflexia bacterium</name>
    <dbReference type="NCBI Taxonomy" id="1672391"/>
    <lineage>
        <taxon>Bacteria</taxon>
        <taxon>Bacillati</taxon>
        <taxon>Chloroflexota</taxon>
        <taxon>Chloroflexia</taxon>
        <taxon>environmental samples</taxon>
    </lineage>
</organism>
<dbReference type="InterPro" id="IPR052533">
    <property type="entry name" value="WalJ/YycJ-like"/>
</dbReference>
<feature type="non-terminal residue" evidence="1">
    <location>
        <position position="1"/>
    </location>
</feature>
<sequence>DAVEPQGILLSHAGHTAAWALDLGHVPEHVAPILQQADLIVVEANHDRERLIKQAPYTWPVKNRILSDTGHLSNLQAAELLLQVGSDQRPRSVWLAHLSERANDNPAGVVRIIKGILDISGISLMRLAVAERDRPSVAWHSDITFHQASLVDM</sequence>